<organism evidence="4 5">
    <name type="scientific">Gloeophyllum trabeum (strain ATCC 11539 / FP-39264 / Madison 617)</name>
    <name type="common">Brown rot fungus</name>
    <dbReference type="NCBI Taxonomy" id="670483"/>
    <lineage>
        <taxon>Eukaryota</taxon>
        <taxon>Fungi</taxon>
        <taxon>Dikarya</taxon>
        <taxon>Basidiomycota</taxon>
        <taxon>Agaricomycotina</taxon>
        <taxon>Agaricomycetes</taxon>
        <taxon>Gloeophyllales</taxon>
        <taxon>Gloeophyllaceae</taxon>
        <taxon>Gloeophyllum</taxon>
    </lineage>
</organism>
<dbReference type="PRINTS" id="PR00449">
    <property type="entry name" value="RASTRNSFRMNG"/>
</dbReference>
<dbReference type="InterPro" id="IPR020849">
    <property type="entry name" value="Small_GTPase_Ras-type"/>
</dbReference>
<sequence>VKVLGDGGVGKSALTLQVSVQHQDYDPTIHDIYKKQCVVNGQVCMLEIIDTAGQDEDLTLLGPFIKEGQGFVLMDSITSCRCFERIDVFWQALLQAKLQKPSVVLVANQADRNYEHEVS</sequence>
<dbReference type="AlphaFoldDB" id="S7RCU1"/>
<dbReference type="RefSeq" id="XP_007869133.1">
    <property type="nucleotide sequence ID" value="XM_007870942.2"/>
</dbReference>
<dbReference type="OMA" id="RESFDEC"/>
<evidence type="ECO:0000313" key="4">
    <source>
        <dbReference type="EMBL" id="EPQ52015.1"/>
    </source>
</evidence>
<protein>
    <submittedName>
        <fullName evidence="4">p-loop containing nucleoside triphosphate hydrolase protein</fullName>
    </submittedName>
</protein>
<dbReference type="GO" id="GO:0005886">
    <property type="term" value="C:plasma membrane"/>
    <property type="evidence" value="ECO:0007669"/>
    <property type="project" value="UniProtKB-SubCell"/>
</dbReference>
<dbReference type="Proteomes" id="UP000030669">
    <property type="component" value="Unassembled WGS sequence"/>
</dbReference>
<gene>
    <name evidence="4" type="ORF">GLOTRDRAFT_10003</name>
</gene>
<accession>S7RCU1</accession>
<dbReference type="OrthoDB" id="5976022at2759"/>
<proteinExistence type="predicted"/>
<evidence type="ECO:0000313" key="5">
    <source>
        <dbReference type="Proteomes" id="UP000030669"/>
    </source>
</evidence>
<dbReference type="eggNOG" id="KOG0395">
    <property type="taxonomic scope" value="Eukaryota"/>
</dbReference>
<feature type="non-terminal residue" evidence="4">
    <location>
        <position position="1"/>
    </location>
</feature>
<evidence type="ECO:0000256" key="2">
    <source>
        <dbReference type="ARBA" id="ARBA00022741"/>
    </source>
</evidence>
<dbReference type="Gene3D" id="3.40.50.300">
    <property type="entry name" value="P-loop containing nucleotide triphosphate hydrolases"/>
    <property type="match status" value="1"/>
</dbReference>
<keyword evidence="3" id="KW-0342">GTP-binding</keyword>
<dbReference type="GO" id="GO:0003924">
    <property type="term" value="F:GTPase activity"/>
    <property type="evidence" value="ECO:0007669"/>
    <property type="project" value="InterPro"/>
</dbReference>
<dbReference type="Pfam" id="PF00071">
    <property type="entry name" value="Ras"/>
    <property type="match status" value="1"/>
</dbReference>
<dbReference type="PANTHER" id="PTHR24070">
    <property type="entry name" value="RAS, DI-RAS, AND RHEB FAMILY MEMBERS OF SMALL GTPASE SUPERFAMILY"/>
    <property type="match status" value="1"/>
</dbReference>
<dbReference type="HOGENOM" id="CLU_041217_9_9_1"/>
<dbReference type="SUPFAM" id="SSF52540">
    <property type="entry name" value="P-loop containing nucleoside triphosphate hydrolases"/>
    <property type="match status" value="1"/>
</dbReference>
<dbReference type="EMBL" id="KB469308">
    <property type="protein sequence ID" value="EPQ52015.1"/>
    <property type="molecule type" value="Genomic_DNA"/>
</dbReference>
<name>S7RCU1_GLOTA</name>
<keyword evidence="4" id="KW-0378">Hydrolase</keyword>
<dbReference type="KEGG" id="gtr:GLOTRDRAFT_10003"/>
<dbReference type="InterPro" id="IPR027417">
    <property type="entry name" value="P-loop_NTPase"/>
</dbReference>
<evidence type="ECO:0000256" key="3">
    <source>
        <dbReference type="ARBA" id="ARBA00023134"/>
    </source>
</evidence>
<feature type="non-terminal residue" evidence="4">
    <location>
        <position position="119"/>
    </location>
</feature>
<dbReference type="PROSITE" id="PS51421">
    <property type="entry name" value="RAS"/>
    <property type="match status" value="1"/>
</dbReference>
<keyword evidence="5" id="KW-1185">Reference proteome</keyword>
<dbReference type="GO" id="GO:0007165">
    <property type="term" value="P:signal transduction"/>
    <property type="evidence" value="ECO:0007669"/>
    <property type="project" value="InterPro"/>
</dbReference>
<dbReference type="InterPro" id="IPR001806">
    <property type="entry name" value="Small_GTPase"/>
</dbReference>
<dbReference type="GO" id="GO:0005525">
    <property type="term" value="F:GTP binding"/>
    <property type="evidence" value="ECO:0007669"/>
    <property type="project" value="UniProtKB-KW"/>
</dbReference>
<dbReference type="SMART" id="SM00173">
    <property type="entry name" value="RAS"/>
    <property type="match status" value="1"/>
</dbReference>
<evidence type="ECO:0000256" key="1">
    <source>
        <dbReference type="ARBA" id="ARBA00004342"/>
    </source>
</evidence>
<reference evidence="4 5" key="1">
    <citation type="journal article" date="2012" name="Science">
        <title>The Paleozoic origin of enzymatic lignin decomposition reconstructed from 31 fungal genomes.</title>
        <authorList>
            <person name="Floudas D."/>
            <person name="Binder M."/>
            <person name="Riley R."/>
            <person name="Barry K."/>
            <person name="Blanchette R.A."/>
            <person name="Henrissat B."/>
            <person name="Martinez A.T."/>
            <person name="Otillar R."/>
            <person name="Spatafora J.W."/>
            <person name="Yadav J.S."/>
            <person name="Aerts A."/>
            <person name="Benoit I."/>
            <person name="Boyd A."/>
            <person name="Carlson A."/>
            <person name="Copeland A."/>
            <person name="Coutinho P.M."/>
            <person name="de Vries R.P."/>
            <person name="Ferreira P."/>
            <person name="Findley K."/>
            <person name="Foster B."/>
            <person name="Gaskell J."/>
            <person name="Glotzer D."/>
            <person name="Gorecki P."/>
            <person name="Heitman J."/>
            <person name="Hesse C."/>
            <person name="Hori C."/>
            <person name="Igarashi K."/>
            <person name="Jurgens J.A."/>
            <person name="Kallen N."/>
            <person name="Kersten P."/>
            <person name="Kohler A."/>
            <person name="Kuees U."/>
            <person name="Kumar T.K.A."/>
            <person name="Kuo A."/>
            <person name="LaButti K."/>
            <person name="Larrondo L.F."/>
            <person name="Lindquist E."/>
            <person name="Ling A."/>
            <person name="Lombard V."/>
            <person name="Lucas S."/>
            <person name="Lundell T."/>
            <person name="Martin R."/>
            <person name="McLaughlin D.J."/>
            <person name="Morgenstern I."/>
            <person name="Morin E."/>
            <person name="Murat C."/>
            <person name="Nagy L.G."/>
            <person name="Nolan M."/>
            <person name="Ohm R.A."/>
            <person name="Patyshakuliyeva A."/>
            <person name="Rokas A."/>
            <person name="Ruiz-Duenas F.J."/>
            <person name="Sabat G."/>
            <person name="Salamov A."/>
            <person name="Samejima M."/>
            <person name="Schmutz J."/>
            <person name="Slot J.C."/>
            <person name="St John F."/>
            <person name="Stenlid J."/>
            <person name="Sun H."/>
            <person name="Sun S."/>
            <person name="Syed K."/>
            <person name="Tsang A."/>
            <person name="Wiebenga A."/>
            <person name="Young D."/>
            <person name="Pisabarro A."/>
            <person name="Eastwood D.C."/>
            <person name="Martin F."/>
            <person name="Cullen D."/>
            <person name="Grigoriev I.V."/>
            <person name="Hibbett D.S."/>
        </authorList>
    </citation>
    <scope>NUCLEOTIDE SEQUENCE [LARGE SCALE GENOMIC DNA]</scope>
    <source>
        <strain evidence="4 5">ATCC 11539</strain>
    </source>
</reference>
<comment type="subcellular location">
    <subcellularLocation>
        <location evidence="1">Cell membrane</location>
        <topology evidence="1">Lipid-anchor</topology>
        <orientation evidence="1">Cytoplasmic side</orientation>
    </subcellularLocation>
</comment>
<dbReference type="GeneID" id="19298360"/>
<keyword evidence="2" id="KW-0547">Nucleotide-binding</keyword>
<dbReference type="STRING" id="670483.S7RCU1"/>